<accession>X0XE53</accession>
<dbReference type="AlphaFoldDB" id="X0XE53"/>
<sequence length="114" mass="12838">MHHLSLMLTSLVLIAPPEGAQDDASSRARAVLNRVIEMDRTEQLAWLRKLEARLNHACEITLSPALAAQMKARYEAALRQKTIPTQTLLQLIREADGRENLAIGQLTPQYRVRV</sequence>
<proteinExistence type="predicted"/>
<name>X0XE53_9ZZZZ</name>
<gene>
    <name evidence="1" type="ORF">S01H1_66102</name>
</gene>
<dbReference type="EMBL" id="BARS01043694">
    <property type="protein sequence ID" value="GAG41380.1"/>
    <property type="molecule type" value="Genomic_DNA"/>
</dbReference>
<comment type="caution">
    <text evidence="1">The sequence shown here is derived from an EMBL/GenBank/DDBJ whole genome shotgun (WGS) entry which is preliminary data.</text>
</comment>
<evidence type="ECO:0000313" key="1">
    <source>
        <dbReference type="EMBL" id="GAG41380.1"/>
    </source>
</evidence>
<feature type="non-terminal residue" evidence="1">
    <location>
        <position position="114"/>
    </location>
</feature>
<organism evidence="1">
    <name type="scientific">marine sediment metagenome</name>
    <dbReference type="NCBI Taxonomy" id="412755"/>
    <lineage>
        <taxon>unclassified sequences</taxon>
        <taxon>metagenomes</taxon>
        <taxon>ecological metagenomes</taxon>
    </lineage>
</organism>
<reference evidence="1" key="1">
    <citation type="journal article" date="2014" name="Front. Microbiol.">
        <title>High frequency of phylogenetically diverse reductive dehalogenase-homologous genes in deep subseafloor sedimentary metagenomes.</title>
        <authorList>
            <person name="Kawai M."/>
            <person name="Futagami T."/>
            <person name="Toyoda A."/>
            <person name="Takaki Y."/>
            <person name="Nishi S."/>
            <person name="Hori S."/>
            <person name="Arai W."/>
            <person name="Tsubouchi T."/>
            <person name="Morono Y."/>
            <person name="Uchiyama I."/>
            <person name="Ito T."/>
            <person name="Fujiyama A."/>
            <person name="Inagaki F."/>
            <person name="Takami H."/>
        </authorList>
    </citation>
    <scope>NUCLEOTIDE SEQUENCE</scope>
    <source>
        <strain evidence="1">Expedition CK06-06</strain>
    </source>
</reference>
<protein>
    <submittedName>
        <fullName evidence="1">Uncharacterized protein</fullName>
    </submittedName>
</protein>